<gene>
    <name evidence="4" type="ORF">H9632_14525</name>
</gene>
<dbReference type="InterPro" id="IPR011042">
    <property type="entry name" value="6-blade_b-propeller_TolB-like"/>
</dbReference>
<dbReference type="Pfam" id="PF01436">
    <property type="entry name" value="NHL"/>
    <property type="match status" value="2"/>
</dbReference>
<evidence type="ECO:0000256" key="3">
    <source>
        <dbReference type="SAM" id="SignalP"/>
    </source>
</evidence>
<evidence type="ECO:0000313" key="5">
    <source>
        <dbReference type="Proteomes" id="UP000600565"/>
    </source>
</evidence>
<dbReference type="PROSITE" id="PS51125">
    <property type="entry name" value="NHL"/>
    <property type="match status" value="2"/>
</dbReference>
<keyword evidence="5" id="KW-1185">Reference proteome</keyword>
<organism evidence="4 5">
    <name type="scientific">Solibacillus merdavium</name>
    <dbReference type="NCBI Taxonomy" id="2762218"/>
    <lineage>
        <taxon>Bacteria</taxon>
        <taxon>Bacillati</taxon>
        <taxon>Bacillota</taxon>
        <taxon>Bacilli</taxon>
        <taxon>Bacillales</taxon>
        <taxon>Caryophanaceae</taxon>
        <taxon>Solibacillus</taxon>
    </lineage>
</organism>
<accession>A0ABR8XQY2</accession>
<reference evidence="4 5" key="1">
    <citation type="submission" date="2020-08" db="EMBL/GenBank/DDBJ databases">
        <title>A Genomic Blueprint of the Chicken Gut Microbiome.</title>
        <authorList>
            <person name="Gilroy R."/>
            <person name="Ravi A."/>
            <person name="Getino M."/>
            <person name="Pursley I."/>
            <person name="Horton D.L."/>
            <person name="Alikhan N.-F."/>
            <person name="Baker D."/>
            <person name="Gharbi K."/>
            <person name="Hall N."/>
            <person name="Watson M."/>
            <person name="Adriaenssens E.M."/>
            <person name="Foster-Nyarko E."/>
            <person name="Jarju S."/>
            <person name="Secka A."/>
            <person name="Antonio M."/>
            <person name="Oren A."/>
            <person name="Chaudhuri R."/>
            <person name="La Ragione R.M."/>
            <person name="Hildebrand F."/>
            <person name="Pallen M.J."/>
        </authorList>
    </citation>
    <scope>NUCLEOTIDE SEQUENCE [LARGE SCALE GENOMIC DNA]</scope>
    <source>
        <strain evidence="4 5">Sa1YVA6</strain>
    </source>
</reference>
<name>A0ABR8XQY2_9BACL</name>
<evidence type="ECO:0000256" key="1">
    <source>
        <dbReference type="ARBA" id="ARBA00022737"/>
    </source>
</evidence>
<keyword evidence="3" id="KW-0732">Signal</keyword>
<dbReference type="PANTHER" id="PTHR13833:SF71">
    <property type="entry name" value="NHL DOMAIN-CONTAINING PROTEIN"/>
    <property type="match status" value="1"/>
</dbReference>
<proteinExistence type="predicted"/>
<dbReference type="PANTHER" id="PTHR13833">
    <property type="match status" value="1"/>
</dbReference>
<dbReference type="EMBL" id="JACSPW010000014">
    <property type="protein sequence ID" value="MBD8034284.1"/>
    <property type="molecule type" value="Genomic_DNA"/>
</dbReference>
<dbReference type="InterPro" id="IPR001258">
    <property type="entry name" value="NHL_repeat"/>
</dbReference>
<comment type="caution">
    <text evidence="4">The sequence shown here is derived from an EMBL/GenBank/DDBJ whole genome shotgun (WGS) entry which is preliminary data.</text>
</comment>
<dbReference type="Gene3D" id="2.120.10.30">
    <property type="entry name" value="TolB, C-terminal domain"/>
    <property type="match status" value="4"/>
</dbReference>
<feature type="repeat" description="NHL" evidence="2">
    <location>
        <begin position="121"/>
        <end position="151"/>
    </location>
</feature>
<sequence length="468" mass="51106">MRLNRSLLVIFVSVITLFSFAVPNFSAHTSIQYELSEVRTVAGNQNADLKNGDLINARFDTPSKFVKLRNGNIVIADTNNHVIRQINDKKVISLAGSPFLIDGDIAYQGSFLDGRNLEAAFNEPAGLAIANDGTIIIADSANHAIRKITTDGNVTTIAGNGVLGLEDGDGKSARFNSPHDIAIDSKGNIYVADALNHVIRKISKNGKVSTVTKPSKRIVEYTQGLPDFAGDFADGTIKDALFNEPSALLIDQKDNLYVADRGNQRIRYIDFSKNTVSTVAGSGDLLTDEYYVEGGNTDGPATKAQFSSPEGMALIDKSTLLIADRKNHTIRQLKDGIVSTITGTAEQFGNKDGLLQSALFNEPVDVLVQGDGTLLILEAGNNQIRKLATYDAFLSQKYSKKAEVWLNGKLLETTVEFIQSEPLLPLNTIGEELDLAVNYEKKSGEITLSNEKTTFYFMKIRRLHKKKN</sequence>
<keyword evidence="1" id="KW-0677">Repeat</keyword>
<protein>
    <submittedName>
        <fullName evidence="4">Copper amine oxidase</fullName>
    </submittedName>
</protein>
<evidence type="ECO:0000256" key="2">
    <source>
        <dbReference type="PROSITE-ProRule" id="PRU00504"/>
    </source>
</evidence>
<feature type="repeat" description="NHL" evidence="2">
    <location>
        <begin position="170"/>
        <end position="205"/>
    </location>
</feature>
<feature type="signal peptide" evidence="3">
    <location>
        <begin position="1"/>
        <end position="21"/>
    </location>
</feature>
<dbReference type="SUPFAM" id="SSF101898">
    <property type="entry name" value="NHL repeat"/>
    <property type="match status" value="1"/>
</dbReference>
<feature type="chain" id="PRO_5045833346" evidence="3">
    <location>
        <begin position="22"/>
        <end position="468"/>
    </location>
</feature>
<evidence type="ECO:0000313" key="4">
    <source>
        <dbReference type="EMBL" id="MBD8034284.1"/>
    </source>
</evidence>
<dbReference type="Proteomes" id="UP000600565">
    <property type="component" value="Unassembled WGS sequence"/>
</dbReference>
<dbReference type="RefSeq" id="WP_191704782.1">
    <property type="nucleotide sequence ID" value="NZ_JACSPW010000014.1"/>
</dbReference>